<dbReference type="PANTHER" id="PTHR16276">
    <property type="entry name" value="PENTATRICOPEPTIDE REPEAT DOMAIN-CONTAINING PROTEIN 3"/>
    <property type="match status" value="1"/>
</dbReference>
<dbReference type="AlphaFoldDB" id="A0A5N5TCM0"/>
<dbReference type="PANTHER" id="PTHR16276:SF1">
    <property type="entry name" value="SMALL RIBOSOMAL SUBUNIT PROTEIN MS39"/>
    <property type="match status" value="1"/>
</dbReference>
<keyword evidence="2" id="KW-0677">Repeat</keyword>
<proteinExistence type="predicted"/>
<name>A0A5N5TCM0_9CRUS</name>
<gene>
    <name evidence="5" type="ORF">Anas_08418</name>
</gene>
<dbReference type="OrthoDB" id="185373at2759"/>
<comment type="subcellular location">
    <subcellularLocation>
        <location evidence="1">Mitochondrion</location>
    </subcellularLocation>
</comment>
<dbReference type="InterPro" id="IPR011990">
    <property type="entry name" value="TPR-like_helical_dom_sf"/>
</dbReference>
<evidence type="ECO:0000256" key="4">
    <source>
        <dbReference type="ARBA" id="ARBA00023128"/>
    </source>
</evidence>
<evidence type="ECO:0000256" key="1">
    <source>
        <dbReference type="ARBA" id="ARBA00004173"/>
    </source>
</evidence>
<organism evidence="5 6">
    <name type="scientific">Armadillidium nasatum</name>
    <dbReference type="NCBI Taxonomy" id="96803"/>
    <lineage>
        <taxon>Eukaryota</taxon>
        <taxon>Metazoa</taxon>
        <taxon>Ecdysozoa</taxon>
        <taxon>Arthropoda</taxon>
        <taxon>Crustacea</taxon>
        <taxon>Multicrustacea</taxon>
        <taxon>Malacostraca</taxon>
        <taxon>Eumalacostraca</taxon>
        <taxon>Peracarida</taxon>
        <taxon>Isopoda</taxon>
        <taxon>Oniscidea</taxon>
        <taxon>Crinocheta</taxon>
        <taxon>Armadillidiidae</taxon>
        <taxon>Armadillidium</taxon>
    </lineage>
</organism>
<keyword evidence="6" id="KW-1185">Reference proteome</keyword>
<reference evidence="5 6" key="1">
    <citation type="journal article" date="2019" name="PLoS Biol.">
        <title>Sex chromosomes control vertical transmission of feminizing Wolbachia symbionts in an isopod.</title>
        <authorList>
            <person name="Becking T."/>
            <person name="Chebbi M.A."/>
            <person name="Giraud I."/>
            <person name="Moumen B."/>
            <person name="Laverre T."/>
            <person name="Caubet Y."/>
            <person name="Peccoud J."/>
            <person name="Gilbert C."/>
            <person name="Cordaux R."/>
        </authorList>
    </citation>
    <scope>NUCLEOTIDE SEQUENCE [LARGE SCALE GENOMIC DNA]</scope>
    <source>
        <strain evidence="5">ANa2</strain>
        <tissue evidence="5">Whole body excluding digestive tract and cuticle</tissue>
    </source>
</reference>
<dbReference type="GO" id="GO:0005739">
    <property type="term" value="C:mitochondrion"/>
    <property type="evidence" value="ECO:0007669"/>
    <property type="project" value="UniProtKB-SubCell"/>
</dbReference>
<dbReference type="Gene3D" id="1.25.40.10">
    <property type="entry name" value="Tetratricopeptide repeat domain"/>
    <property type="match status" value="1"/>
</dbReference>
<dbReference type="EMBL" id="SEYY01003489">
    <property type="protein sequence ID" value="KAB7504272.1"/>
    <property type="molecule type" value="Genomic_DNA"/>
</dbReference>
<evidence type="ECO:0000313" key="5">
    <source>
        <dbReference type="EMBL" id="KAB7504272.1"/>
    </source>
</evidence>
<dbReference type="Pfam" id="PF22330">
    <property type="entry name" value="Rib_mS39_PPR"/>
    <property type="match status" value="1"/>
</dbReference>
<dbReference type="InterPro" id="IPR037387">
    <property type="entry name" value="PTCD3"/>
</dbReference>
<evidence type="ECO:0000256" key="2">
    <source>
        <dbReference type="ARBA" id="ARBA00022737"/>
    </source>
</evidence>
<dbReference type="GO" id="GO:0019843">
    <property type="term" value="F:rRNA binding"/>
    <property type="evidence" value="ECO:0007669"/>
    <property type="project" value="InterPro"/>
</dbReference>
<keyword evidence="4" id="KW-0496">Mitochondrion</keyword>
<protein>
    <submittedName>
        <fullName evidence="5">Protein PTCD3-like protein, mitochondrial</fullName>
    </submittedName>
</protein>
<comment type="caution">
    <text evidence="5">The sequence shown here is derived from an EMBL/GenBank/DDBJ whole genome shotgun (WGS) entry which is preliminary data.</text>
</comment>
<evidence type="ECO:0000256" key="3">
    <source>
        <dbReference type="ARBA" id="ARBA00022946"/>
    </source>
</evidence>
<dbReference type="Proteomes" id="UP000326759">
    <property type="component" value="Unassembled WGS sequence"/>
</dbReference>
<dbReference type="InterPro" id="IPR055063">
    <property type="entry name" value="Rib_mS39_PPR"/>
</dbReference>
<dbReference type="GO" id="GO:0043024">
    <property type="term" value="F:ribosomal small subunit binding"/>
    <property type="evidence" value="ECO:0007669"/>
    <property type="project" value="InterPro"/>
</dbReference>
<accession>A0A5N5TCM0</accession>
<keyword evidence="3" id="KW-0809">Transit peptide</keyword>
<sequence>MNKSGYIIFGKRINLYQIFNRNCQSQGIEAATRNFPKPVIPVRIKRGPTDILKALATTVGRDLTAPAYKFHDDPYLYPFSQGEKRQFALSKESGRKAAQWIRDKYPHIFNHNPDDPVIKDFIPKITFNEDSDVSEADLLRLINNAQVTDSINVYKACQSKNVELSDDVRQSLLELVSFYNCDDALDTEWIEEKKDEPKERYDKVKTWKEGSFAEELFNELKENGEKPYCAIIRGMCKYFQKEKAWQLYQEALDKNLEILGKMIELKQPPNVGTLNALLEALVHFRGWNKAETLSLQILKEFKNLNVEPCLATYFYLLKIAYKSRNRKSGLLPSILDLIENKTFDIRDIKDTKFFYTAMEICFKDLRCYQTATRVHNFLACGNNFKFIGGNQDEYEYLRFYFVMSMNSLPLEDFMKLYDDWVPHLFSPRASVMMELINTISLYGRLELLPRIWSDCILLEQSKHEEILTLTLDVINRHDLENFNEELVKQLVNIVWYIWKNPGYQRGKDTFDWTGSMIGDCLSILVRCKEVEKSSIVFNYAVEEKPYAIIGMIAKYCKENDYDEAAQWAKDLCNKTSTPENVKSKLLSVFSLKL</sequence>
<evidence type="ECO:0000313" key="6">
    <source>
        <dbReference type="Proteomes" id="UP000326759"/>
    </source>
</evidence>
<dbReference type="GO" id="GO:0032543">
    <property type="term" value="P:mitochondrial translation"/>
    <property type="evidence" value="ECO:0007669"/>
    <property type="project" value="InterPro"/>
</dbReference>